<comment type="caution">
    <text evidence="1">The sequence shown here is derived from an EMBL/GenBank/DDBJ whole genome shotgun (WGS) entry which is preliminary data.</text>
</comment>
<dbReference type="Proteomes" id="UP000033423">
    <property type="component" value="Unassembled WGS sequence"/>
</dbReference>
<name>A0A0F3GU65_9BACT</name>
<sequence length="78" mass="8746">MNNSRIYLSTLNYAEKSVIAQQAGITPEALITFAKGYRTPSRVTAIKLEKATKGKIKESDFTEEIKNRIFPPSPEETL</sequence>
<protein>
    <submittedName>
        <fullName evidence="1">Uncharacterized protein</fullName>
    </submittedName>
</protein>
<gene>
    <name evidence="1" type="ORF">MBAV_002430</name>
</gene>
<evidence type="ECO:0000313" key="2">
    <source>
        <dbReference type="Proteomes" id="UP000033423"/>
    </source>
</evidence>
<dbReference type="EMBL" id="LACI01001049">
    <property type="protein sequence ID" value="KJU85381.1"/>
    <property type="molecule type" value="Genomic_DNA"/>
</dbReference>
<evidence type="ECO:0000313" key="1">
    <source>
        <dbReference type="EMBL" id="KJU85381.1"/>
    </source>
</evidence>
<keyword evidence="2" id="KW-1185">Reference proteome</keyword>
<proteinExistence type="predicted"/>
<organism evidence="1 2">
    <name type="scientific">Candidatus Magnetobacterium bavaricum</name>
    <dbReference type="NCBI Taxonomy" id="29290"/>
    <lineage>
        <taxon>Bacteria</taxon>
        <taxon>Pseudomonadati</taxon>
        <taxon>Nitrospirota</taxon>
        <taxon>Thermodesulfovibrionia</taxon>
        <taxon>Thermodesulfovibrionales</taxon>
        <taxon>Candidatus Magnetobacteriaceae</taxon>
        <taxon>Candidatus Magnetobacterium</taxon>
    </lineage>
</organism>
<dbReference type="AlphaFoldDB" id="A0A0F3GU65"/>
<reference evidence="1 2" key="1">
    <citation type="submission" date="2015-02" db="EMBL/GenBank/DDBJ databases">
        <title>Single-cell genomics of uncultivated deep-branching MTB reveals a conserved set of magnetosome genes.</title>
        <authorList>
            <person name="Kolinko S."/>
            <person name="Richter M."/>
            <person name="Glockner F.O."/>
            <person name="Brachmann A."/>
            <person name="Schuler D."/>
        </authorList>
    </citation>
    <scope>NUCLEOTIDE SEQUENCE [LARGE SCALE GENOMIC DNA]</scope>
    <source>
        <strain evidence="1">TM-1</strain>
    </source>
</reference>
<accession>A0A0F3GU65</accession>